<dbReference type="GO" id="GO:0043625">
    <property type="term" value="C:delta DNA polymerase complex"/>
    <property type="evidence" value="ECO:0000318"/>
    <property type="project" value="GO_Central"/>
</dbReference>
<evidence type="ECO:0000256" key="1">
    <source>
        <dbReference type="ARBA" id="ARBA00004123"/>
    </source>
</evidence>
<dbReference type="AGR" id="WB:WBGene00011016"/>
<dbReference type="Bgee" id="WBGene00011016">
    <property type="expression patterns" value="Expressed in adult organism and 4 other cell types or tissues"/>
</dbReference>
<keyword evidence="4" id="KW-0539">Nucleus</keyword>
<dbReference type="OMA" id="YDDENLH"/>
<dbReference type="Reactome" id="R-CEL-5656169">
    <property type="pathway name" value="Termination of translesion DNA synthesis"/>
</dbReference>
<dbReference type="Reactome" id="R-CEL-6782210">
    <property type="pathway name" value="Gap-filling DNA repair synthesis and ligation in TC-NER"/>
</dbReference>
<accession>Q21730</accession>
<evidence type="ECO:0000256" key="3">
    <source>
        <dbReference type="ARBA" id="ARBA00022705"/>
    </source>
</evidence>
<feature type="compositionally biased region" description="Basic and acidic residues" evidence="5">
    <location>
        <begin position="134"/>
        <end position="150"/>
    </location>
</feature>
<dbReference type="eggNOG" id="ENOG502TGBD">
    <property type="taxonomic scope" value="Eukaryota"/>
</dbReference>
<dbReference type="InterPro" id="IPR041913">
    <property type="entry name" value="POLD3_sf"/>
</dbReference>
<evidence type="ECO:0000313" key="8">
    <source>
        <dbReference type="WormBase" id="R04F11.3"/>
    </source>
</evidence>
<feature type="region of interest" description="Disordered" evidence="5">
    <location>
        <begin position="109"/>
        <end position="318"/>
    </location>
</feature>
<dbReference type="PaxDb" id="6239-R04F11.3"/>
<feature type="compositionally biased region" description="Basic and acidic residues" evidence="5">
    <location>
        <begin position="186"/>
        <end position="197"/>
    </location>
</feature>
<dbReference type="Reactome" id="R-CEL-5651801">
    <property type="pathway name" value="PCNA-Dependent Long Patch Base Excision Repair"/>
</dbReference>
<dbReference type="SMR" id="Q21730"/>
<keyword evidence="9" id="KW-1267">Proteomics identification</keyword>
<dbReference type="InterPro" id="IPR019038">
    <property type="entry name" value="POLD3"/>
</dbReference>
<dbReference type="Gene3D" id="3.90.1030.20">
    <property type="entry name" value="DNA polymerase delta, p66 (Cdc27) subunit, wHTH domain"/>
    <property type="match status" value="1"/>
</dbReference>
<gene>
    <name evidence="6" type="ORF">CELE_R04F11.3</name>
    <name evidence="6 8" type="ORF">R04F11.3</name>
</gene>
<dbReference type="PANTHER" id="PTHR17598">
    <property type="entry name" value="DNA POLYMERASE DELTA SUBUNIT 3"/>
    <property type="match status" value="1"/>
</dbReference>
<feature type="compositionally biased region" description="Basic and acidic residues" evidence="5">
    <location>
        <begin position="119"/>
        <end position="128"/>
    </location>
</feature>
<dbReference type="EMBL" id="BX284605">
    <property type="protein sequence ID" value="CAA98958.4"/>
    <property type="molecule type" value="Genomic_DNA"/>
</dbReference>
<dbReference type="Reactome" id="R-CEL-69091">
    <property type="pathway name" value="Polymerase switching"/>
</dbReference>
<dbReference type="Reactome" id="R-CEL-6782135">
    <property type="pathway name" value="Dual incision in TC-NER"/>
</dbReference>
<dbReference type="GO" id="GO:0006271">
    <property type="term" value="P:DNA strand elongation involved in DNA replication"/>
    <property type="evidence" value="ECO:0000318"/>
    <property type="project" value="GO_Central"/>
</dbReference>
<dbReference type="STRING" id="6239.R04F11.3.1"/>
<dbReference type="InParanoid" id="Q21730"/>
<protein>
    <recommendedName>
        <fullName evidence="2">DNA polymerase delta subunit 3</fullName>
    </recommendedName>
</protein>
<organism evidence="6 7">
    <name type="scientific">Caenorhabditis elegans</name>
    <dbReference type="NCBI Taxonomy" id="6239"/>
    <lineage>
        <taxon>Eukaryota</taxon>
        <taxon>Metazoa</taxon>
        <taxon>Ecdysozoa</taxon>
        <taxon>Nematoda</taxon>
        <taxon>Chromadorea</taxon>
        <taxon>Rhabditida</taxon>
        <taxon>Rhabditina</taxon>
        <taxon>Rhabditomorpha</taxon>
        <taxon>Rhabditoidea</taxon>
        <taxon>Rhabditidae</taxon>
        <taxon>Peloderinae</taxon>
        <taxon>Caenorhabditis</taxon>
    </lineage>
</organism>
<dbReference type="GeneID" id="179688"/>
<evidence type="ECO:0000313" key="6">
    <source>
        <dbReference type="EMBL" id="CAA98958.4"/>
    </source>
</evidence>
<dbReference type="PeptideAtlas" id="Q21730"/>
<sequence>MVENFTSILDDVCDPLTLTNFIKQTSLPRSEATSILEDYVKSKGDPLWALYEISGAVDSSEFTFLPAEAQIIKHVVVPESDLTDTKSKFSEVFSTCLHSIQRTNPKDTRVYGRSWADNDDLKGKKLPEQLKPQKKSDSSNVKVEKEKSTEQKPTIEPSTSSKSAIETKKSSIAPPKKQGTLSMFSKKTEKKTEKTEKSQSPVPQDQEKKNRKRPMIEVDESEELIKATKPKEKTPEKKPEKLIISQDSDEFPSSREQSVEKEKSPPAKRKRVNDENKKAKKRLIVPDSDDEEQVPMEVEEKKTETKTNSSLPEDRRRTTRIEKVVETYVDEDGYLVSKAVQKAVECSPQKASPEKPKPKVITAPAPGTKKAPKKNSMITSFFKKT</sequence>
<dbReference type="Reactome" id="R-CEL-69183">
    <property type="pathway name" value="Processive synthesis on the lagging strand"/>
</dbReference>
<dbReference type="FunFam" id="3.90.1030.20:FF:000004">
    <property type="entry name" value="DNA polymerase delta subunit 3"/>
    <property type="match status" value="1"/>
</dbReference>
<evidence type="ECO:0000256" key="2">
    <source>
        <dbReference type="ARBA" id="ARBA00017589"/>
    </source>
</evidence>
<dbReference type="PANTHER" id="PTHR17598:SF13">
    <property type="entry name" value="DNA POLYMERASE DELTA SUBUNIT 3"/>
    <property type="match status" value="1"/>
</dbReference>
<dbReference type="OrthoDB" id="514823at2759"/>
<dbReference type="UCSC" id="R04F11.3.1">
    <property type="organism name" value="c. elegans"/>
</dbReference>
<dbReference type="RefSeq" id="NP_506088.1">
    <property type="nucleotide sequence ID" value="NM_073687.3"/>
</dbReference>
<keyword evidence="7" id="KW-1185">Reference proteome</keyword>
<dbReference type="Reactome" id="R-CEL-69166">
    <property type="pathway name" value="Removal of the Flap Intermediate"/>
</dbReference>
<dbReference type="Reactome" id="R-CEL-5696400">
    <property type="pathway name" value="Dual Incision in GG-NER"/>
</dbReference>
<dbReference type="WormBase" id="R04F11.3">
    <property type="protein sequence ID" value="CE29598"/>
    <property type="gene ID" value="WBGene00011016"/>
</dbReference>
<dbReference type="HOGENOM" id="CLU_829584_0_0_1"/>
<name>Q21730_CAEEL</name>
<evidence type="ECO:0000256" key="4">
    <source>
        <dbReference type="ARBA" id="ARBA00023242"/>
    </source>
</evidence>
<evidence type="ECO:0000313" key="7">
    <source>
        <dbReference type="Proteomes" id="UP000001940"/>
    </source>
</evidence>
<feature type="region of interest" description="Disordered" evidence="5">
    <location>
        <begin position="346"/>
        <end position="385"/>
    </location>
</feature>
<evidence type="ECO:0000256" key="5">
    <source>
        <dbReference type="SAM" id="MobiDB-lite"/>
    </source>
</evidence>
<evidence type="ECO:0007829" key="9">
    <source>
        <dbReference type="PeptideAtlas" id="Q21730"/>
    </source>
</evidence>
<dbReference type="GO" id="GO:1904161">
    <property type="term" value="P:DNA synthesis involved in UV-damage excision repair"/>
    <property type="evidence" value="ECO:0000318"/>
    <property type="project" value="GO_Central"/>
</dbReference>
<keyword evidence="3" id="KW-0235">DNA replication</keyword>
<feature type="compositionally biased region" description="Basic and acidic residues" evidence="5">
    <location>
        <begin position="223"/>
        <end position="241"/>
    </location>
</feature>
<dbReference type="Reactome" id="R-CEL-110314">
    <property type="pathway name" value="Recognition of DNA damage by PCNA-containing replication complex"/>
</dbReference>
<comment type="subcellular location">
    <subcellularLocation>
        <location evidence="1">Nucleus</location>
    </subcellularLocation>
</comment>
<dbReference type="CTD" id="179688"/>
<dbReference type="FunCoup" id="Q21730">
    <property type="interactions" value="98"/>
</dbReference>
<dbReference type="AlphaFoldDB" id="Q21730"/>
<proteinExistence type="evidence at protein level"/>
<reference evidence="6 7" key="1">
    <citation type="journal article" date="1998" name="Science">
        <title>Genome sequence of the nematode C. elegans: a platform for investigating biology.</title>
        <authorList>
            <consortium name="The C. elegans sequencing consortium"/>
            <person name="Sulson J.E."/>
            <person name="Waterston R."/>
        </authorList>
    </citation>
    <scope>NUCLEOTIDE SEQUENCE [LARGE SCALE GENOMIC DNA]</scope>
    <source>
        <strain evidence="6 7">Bristol N2</strain>
    </source>
</reference>
<dbReference type="PIR" id="T23908">
    <property type="entry name" value="T23908"/>
</dbReference>
<dbReference type="Proteomes" id="UP000001940">
    <property type="component" value="Chromosome V"/>
</dbReference>
<dbReference type="GO" id="GO:0006297">
    <property type="term" value="P:nucleotide-excision repair, DNA gap filling"/>
    <property type="evidence" value="ECO:0000318"/>
    <property type="project" value="GO_Central"/>
</dbReference>
<dbReference type="Reactome" id="R-CEL-5696397">
    <property type="pathway name" value="Gap-filling DNA repair synthesis and ligation in GG-NER"/>
</dbReference>
<dbReference type="KEGG" id="cel:CELE_R04F11.3"/>